<dbReference type="AlphaFoldDB" id="A0A3T0KVD9"/>
<dbReference type="Proteomes" id="UP000283095">
    <property type="component" value="Chromosome"/>
</dbReference>
<evidence type="ECO:0000313" key="1">
    <source>
        <dbReference type="EMBL" id="AZV44288.1"/>
    </source>
</evidence>
<evidence type="ECO:0000313" key="2">
    <source>
        <dbReference type="Proteomes" id="UP000283095"/>
    </source>
</evidence>
<gene>
    <name evidence="1" type="ORF">BAOM_3679</name>
</gene>
<dbReference type="RefSeq" id="WP_164853274.1">
    <property type="nucleotide sequence ID" value="NZ_CP026095.1"/>
</dbReference>
<protein>
    <submittedName>
        <fullName evidence="1">Uncharacterized protein</fullName>
    </submittedName>
</protein>
<reference evidence="1 2" key="1">
    <citation type="submission" date="2018-01" db="EMBL/GenBank/DDBJ databases">
        <title>Bacillus asahii Genome sequencing and assembly.</title>
        <authorList>
            <person name="Jiang H."/>
            <person name="Feng Y."/>
            <person name="Zhao F."/>
            <person name="Lin X."/>
        </authorList>
    </citation>
    <scope>NUCLEOTIDE SEQUENCE [LARGE SCALE GENOMIC DNA]</scope>
    <source>
        <strain evidence="1 2">OM18</strain>
    </source>
</reference>
<sequence>MHETICKTFGEISEDPHVIKLDNSKLTKDEINKAIETADLSFLDRRLPPQGMGT</sequence>
<accession>A0A3T0KVD9</accession>
<dbReference type="EMBL" id="CP026095">
    <property type="protein sequence ID" value="AZV44288.1"/>
    <property type="molecule type" value="Genomic_DNA"/>
</dbReference>
<proteinExistence type="predicted"/>
<name>A0A3T0KVD9_9BACI</name>
<organism evidence="1 2">
    <name type="scientific">Peribacillus asahii</name>
    <dbReference type="NCBI Taxonomy" id="228899"/>
    <lineage>
        <taxon>Bacteria</taxon>
        <taxon>Bacillati</taxon>
        <taxon>Bacillota</taxon>
        <taxon>Bacilli</taxon>
        <taxon>Bacillales</taxon>
        <taxon>Bacillaceae</taxon>
        <taxon>Peribacillus</taxon>
    </lineage>
</organism>
<dbReference type="KEGG" id="pasa:BAOM_3679"/>